<accession>A0A5A7PMN7</accession>
<evidence type="ECO:0000313" key="2">
    <source>
        <dbReference type="Proteomes" id="UP000325081"/>
    </source>
</evidence>
<dbReference type="Proteomes" id="UP000325081">
    <property type="component" value="Unassembled WGS sequence"/>
</dbReference>
<proteinExistence type="predicted"/>
<comment type="caution">
    <text evidence="1">The sequence shown here is derived from an EMBL/GenBank/DDBJ whole genome shotgun (WGS) entry which is preliminary data.</text>
</comment>
<reference evidence="2" key="1">
    <citation type="journal article" date="2019" name="Curr. Biol.">
        <title>Genome Sequence of Striga asiatica Provides Insight into the Evolution of Plant Parasitism.</title>
        <authorList>
            <person name="Yoshida S."/>
            <person name="Kim S."/>
            <person name="Wafula E.K."/>
            <person name="Tanskanen J."/>
            <person name="Kim Y.M."/>
            <person name="Honaas L."/>
            <person name="Yang Z."/>
            <person name="Spallek T."/>
            <person name="Conn C.E."/>
            <person name="Ichihashi Y."/>
            <person name="Cheong K."/>
            <person name="Cui S."/>
            <person name="Der J.P."/>
            <person name="Gundlach H."/>
            <person name="Jiao Y."/>
            <person name="Hori C."/>
            <person name="Ishida J.K."/>
            <person name="Kasahara H."/>
            <person name="Kiba T."/>
            <person name="Kim M.S."/>
            <person name="Koo N."/>
            <person name="Laohavisit A."/>
            <person name="Lee Y.H."/>
            <person name="Lumba S."/>
            <person name="McCourt P."/>
            <person name="Mortimer J.C."/>
            <person name="Mutuku J.M."/>
            <person name="Nomura T."/>
            <person name="Sasaki-Sekimoto Y."/>
            <person name="Seto Y."/>
            <person name="Wang Y."/>
            <person name="Wakatake T."/>
            <person name="Sakakibara H."/>
            <person name="Demura T."/>
            <person name="Yamaguchi S."/>
            <person name="Yoneyama K."/>
            <person name="Manabe R.I."/>
            <person name="Nelson D.C."/>
            <person name="Schulman A.H."/>
            <person name="Timko M.P."/>
            <person name="dePamphilis C.W."/>
            <person name="Choi D."/>
            <person name="Shirasu K."/>
        </authorList>
    </citation>
    <scope>NUCLEOTIDE SEQUENCE [LARGE SCALE GENOMIC DNA]</scope>
    <source>
        <strain evidence="2">cv. UVA1</strain>
    </source>
</reference>
<sequence length="145" mass="16226">MEFACLGTESIVDQNKEDGITAESGGEVTQGVGVQLNVSSAGDVITLPEELRGIAYKVDGQASKWLWTQGEEKQMNKEEEIVAIRDWLLQKVEEGCQRVEIFTRSKGLAKILHAKETLGVQLQVVMEDIYDICTMFYSCQFKEMS</sequence>
<gene>
    <name evidence="1" type="ORF">STAS_09955</name>
</gene>
<organism evidence="1 2">
    <name type="scientific">Striga asiatica</name>
    <name type="common">Asiatic witchweed</name>
    <name type="synonym">Buchnera asiatica</name>
    <dbReference type="NCBI Taxonomy" id="4170"/>
    <lineage>
        <taxon>Eukaryota</taxon>
        <taxon>Viridiplantae</taxon>
        <taxon>Streptophyta</taxon>
        <taxon>Embryophyta</taxon>
        <taxon>Tracheophyta</taxon>
        <taxon>Spermatophyta</taxon>
        <taxon>Magnoliopsida</taxon>
        <taxon>eudicotyledons</taxon>
        <taxon>Gunneridae</taxon>
        <taxon>Pentapetalae</taxon>
        <taxon>asterids</taxon>
        <taxon>lamiids</taxon>
        <taxon>Lamiales</taxon>
        <taxon>Orobanchaceae</taxon>
        <taxon>Buchnereae</taxon>
        <taxon>Striga</taxon>
    </lineage>
</organism>
<name>A0A5A7PMN7_STRAF</name>
<keyword evidence="2" id="KW-1185">Reference proteome</keyword>
<dbReference type="AlphaFoldDB" id="A0A5A7PMN7"/>
<protein>
    <submittedName>
        <fullName evidence="1">Metallo-beta-lactamase superfamily protein</fullName>
    </submittedName>
</protein>
<dbReference type="EMBL" id="BKCP01004794">
    <property type="protein sequence ID" value="GER33802.1"/>
    <property type="molecule type" value="Genomic_DNA"/>
</dbReference>
<evidence type="ECO:0000313" key="1">
    <source>
        <dbReference type="EMBL" id="GER33802.1"/>
    </source>
</evidence>